<evidence type="ECO:0000256" key="7">
    <source>
        <dbReference type="ARBA" id="ARBA00022827"/>
    </source>
</evidence>
<comment type="catalytic activity">
    <reaction evidence="10">
        <text>uridine(54) in tRNA + (6R)-5,10-methylene-5,6,7,8-tetrahydrofolate + NADPH + H(+) = 5-methyluridine(54) in tRNA + (6S)-5,6,7,8-tetrahydrofolate + NADP(+)</text>
        <dbReference type="Rhea" id="RHEA:62372"/>
        <dbReference type="Rhea" id="RHEA-COMP:10167"/>
        <dbReference type="Rhea" id="RHEA-COMP:10193"/>
        <dbReference type="ChEBI" id="CHEBI:15378"/>
        <dbReference type="ChEBI" id="CHEBI:15636"/>
        <dbReference type="ChEBI" id="CHEBI:57453"/>
        <dbReference type="ChEBI" id="CHEBI:57783"/>
        <dbReference type="ChEBI" id="CHEBI:58349"/>
        <dbReference type="ChEBI" id="CHEBI:65315"/>
        <dbReference type="ChEBI" id="CHEBI:74447"/>
        <dbReference type="EC" id="2.1.1.74"/>
    </reaction>
</comment>
<dbReference type="InterPro" id="IPR040131">
    <property type="entry name" value="MnmG_N"/>
</dbReference>
<feature type="domain" description="MnmG N-terminal" evidence="11">
    <location>
        <begin position="5"/>
        <end position="365"/>
    </location>
</feature>
<comment type="similarity">
    <text evidence="10">Belongs to the MnmG family. TrmFO subfamily.</text>
</comment>
<dbReference type="GO" id="GO:0002098">
    <property type="term" value="P:tRNA wobble uridine modification"/>
    <property type="evidence" value="ECO:0007669"/>
    <property type="project" value="TreeGrafter"/>
</dbReference>
<dbReference type="InterPro" id="IPR002218">
    <property type="entry name" value="MnmG-rel"/>
</dbReference>
<dbReference type="GO" id="GO:0005829">
    <property type="term" value="C:cytosol"/>
    <property type="evidence" value="ECO:0007669"/>
    <property type="project" value="TreeGrafter"/>
</dbReference>
<dbReference type="GO" id="GO:0030488">
    <property type="term" value="P:tRNA methylation"/>
    <property type="evidence" value="ECO:0007669"/>
    <property type="project" value="TreeGrafter"/>
</dbReference>
<evidence type="ECO:0000256" key="6">
    <source>
        <dbReference type="ARBA" id="ARBA00022694"/>
    </source>
</evidence>
<feature type="binding site" evidence="10">
    <location>
        <begin position="9"/>
        <end position="14"/>
    </location>
    <ligand>
        <name>FAD</name>
        <dbReference type="ChEBI" id="CHEBI:57692"/>
    </ligand>
</feature>
<comment type="function">
    <text evidence="10">Catalyzes the folate-dependent formation of 5-methyl-uridine at position 54 (M-5-U54) in all tRNAs.</text>
</comment>
<evidence type="ECO:0000256" key="8">
    <source>
        <dbReference type="ARBA" id="ARBA00022857"/>
    </source>
</evidence>
<evidence type="ECO:0000259" key="11">
    <source>
        <dbReference type="Pfam" id="PF01134"/>
    </source>
</evidence>
<evidence type="ECO:0000256" key="3">
    <source>
        <dbReference type="ARBA" id="ARBA00022603"/>
    </source>
</evidence>
<comment type="subcellular location">
    <subcellularLocation>
        <location evidence="10">Cytoplasm</location>
    </subcellularLocation>
</comment>
<dbReference type="Gene3D" id="3.50.50.60">
    <property type="entry name" value="FAD/NAD(P)-binding domain"/>
    <property type="match status" value="2"/>
</dbReference>
<sequence>MPRRVKVIGAGLAGCEAAWRLAEEGFEVELSDIKPKSFTPAHTNESFAELVCSNSLKSNDVFGNACGLLKEEMRSLNSLTMQAAELSKVPAGGALAVDRDKFAYYITDKIKAHKNIEVVCEEAEEIPPAPCIIATGPLTSGRLAEDIAQKLGGGLHFYDASAPIVSAESVDMSRAFAGGRYGKGGDDYLNCPMTREEYKVFYSALISAERAQLHSFEKSEIFEGCMPLEVMAARGEDTLRFGPFKPVGLRDGEGRSWYAVLQLRKENLEGSAYNLVGCQTNLKFGEQKRVFSLVPSLKNAEFLRYGVMHRNTYINSPAHLNADFSLKDAPLICFAGQMTGVEGYVESAASGMLAAIHLARKLNGKQAVLPPVHTVCGALSRYVAAENKDFQPMNANFGLLGAAATGIRDKKERYRYLAERALLQIREYKELLCQ</sequence>
<dbReference type="HAMAP" id="MF_01037">
    <property type="entry name" value="TrmFO"/>
    <property type="match status" value="1"/>
</dbReference>
<keyword evidence="3 10" id="KW-0489">Methyltransferase</keyword>
<evidence type="ECO:0000313" key="12">
    <source>
        <dbReference type="EMBL" id="HIR39776.1"/>
    </source>
</evidence>
<dbReference type="InterPro" id="IPR004417">
    <property type="entry name" value="TrmFO"/>
</dbReference>
<dbReference type="Pfam" id="PF01134">
    <property type="entry name" value="GIDA"/>
    <property type="match status" value="1"/>
</dbReference>
<reference evidence="12" key="1">
    <citation type="submission" date="2020-10" db="EMBL/GenBank/DDBJ databases">
        <authorList>
            <person name="Gilroy R."/>
        </authorList>
    </citation>
    <scope>NUCLEOTIDE SEQUENCE</scope>
    <source>
        <strain evidence="12">ChiW25-3613</strain>
    </source>
</reference>
<evidence type="ECO:0000313" key="13">
    <source>
        <dbReference type="Proteomes" id="UP000824179"/>
    </source>
</evidence>
<evidence type="ECO:0000256" key="9">
    <source>
        <dbReference type="ARBA" id="ARBA00023027"/>
    </source>
</evidence>
<keyword evidence="2 10" id="KW-0963">Cytoplasm</keyword>
<evidence type="ECO:0000256" key="4">
    <source>
        <dbReference type="ARBA" id="ARBA00022630"/>
    </source>
</evidence>
<dbReference type="NCBIfam" id="NF003739">
    <property type="entry name" value="PRK05335.1"/>
    <property type="match status" value="1"/>
</dbReference>
<keyword evidence="5 10" id="KW-0808">Transferase</keyword>
<dbReference type="GO" id="GO:0047151">
    <property type="term" value="F:tRNA (uracil(54)-C5)-methyltransferase activity, 5,10-methylenetetrahydrofolate-dependent"/>
    <property type="evidence" value="ECO:0007669"/>
    <property type="project" value="UniProtKB-UniRule"/>
</dbReference>
<keyword evidence="4 10" id="KW-0285">Flavoprotein</keyword>
<organism evidence="12 13">
    <name type="scientific">Candidatus Coproplasma stercoripullorum</name>
    <dbReference type="NCBI Taxonomy" id="2840751"/>
    <lineage>
        <taxon>Bacteria</taxon>
        <taxon>Bacillati</taxon>
        <taxon>Bacillota</taxon>
        <taxon>Clostridia</taxon>
        <taxon>Eubacteriales</taxon>
        <taxon>Candidatus Coproplasma</taxon>
    </lineage>
</organism>
<evidence type="ECO:0000256" key="2">
    <source>
        <dbReference type="ARBA" id="ARBA00022490"/>
    </source>
</evidence>
<dbReference type="Proteomes" id="UP000824179">
    <property type="component" value="Unassembled WGS sequence"/>
</dbReference>
<keyword evidence="7 10" id="KW-0274">FAD</keyword>
<accession>A0A9D1AIG6</accession>
<protein>
    <recommendedName>
        <fullName evidence="10">Methylenetetrahydrofolate--tRNA-(uracil-5-)-methyltransferase TrmFO</fullName>
        <ecNumber evidence="10">2.1.1.74</ecNumber>
    </recommendedName>
    <alternativeName>
        <fullName evidence="10">Folate-dependent tRNA (uracil-5-)-methyltransferase</fullName>
    </alternativeName>
    <alternativeName>
        <fullName evidence="10">Folate-dependent tRNA(M-5-U54)-methyltransferase</fullName>
    </alternativeName>
</protein>
<evidence type="ECO:0000256" key="1">
    <source>
        <dbReference type="ARBA" id="ARBA00001974"/>
    </source>
</evidence>
<comment type="catalytic activity">
    <reaction evidence="10">
        <text>uridine(54) in tRNA + (6R)-5,10-methylene-5,6,7,8-tetrahydrofolate + NADH + H(+) = 5-methyluridine(54) in tRNA + (6S)-5,6,7,8-tetrahydrofolate + NAD(+)</text>
        <dbReference type="Rhea" id="RHEA:16873"/>
        <dbReference type="Rhea" id="RHEA-COMP:10167"/>
        <dbReference type="Rhea" id="RHEA-COMP:10193"/>
        <dbReference type="ChEBI" id="CHEBI:15378"/>
        <dbReference type="ChEBI" id="CHEBI:15636"/>
        <dbReference type="ChEBI" id="CHEBI:57453"/>
        <dbReference type="ChEBI" id="CHEBI:57540"/>
        <dbReference type="ChEBI" id="CHEBI:57945"/>
        <dbReference type="ChEBI" id="CHEBI:65315"/>
        <dbReference type="ChEBI" id="CHEBI:74447"/>
        <dbReference type="EC" id="2.1.1.74"/>
    </reaction>
</comment>
<dbReference type="EC" id="2.1.1.74" evidence="10"/>
<proteinExistence type="inferred from homology"/>
<reference evidence="12" key="2">
    <citation type="journal article" date="2021" name="PeerJ">
        <title>Extensive microbial diversity within the chicken gut microbiome revealed by metagenomics and culture.</title>
        <authorList>
            <person name="Gilroy R."/>
            <person name="Ravi A."/>
            <person name="Getino M."/>
            <person name="Pursley I."/>
            <person name="Horton D.L."/>
            <person name="Alikhan N.F."/>
            <person name="Baker D."/>
            <person name="Gharbi K."/>
            <person name="Hall N."/>
            <person name="Watson M."/>
            <person name="Adriaenssens E.M."/>
            <person name="Foster-Nyarko E."/>
            <person name="Jarju S."/>
            <person name="Secka A."/>
            <person name="Antonio M."/>
            <person name="Oren A."/>
            <person name="Chaudhuri R.R."/>
            <person name="La Ragione R."/>
            <person name="Hildebrand F."/>
            <person name="Pallen M.J."/>
        </authorList>
    </citation>
    <scope>NUCLEOTIDE SEQUENCE</scope>
    <source>
        <strain evidence="12">ChiW25-3613</strain>
    </source>
</reference>
<comment type="cofactor">
    <cofactor evidence="1 10">
        <name>FAD</name>
        <dbReference type="ChEBI" id="CHEBI:57692"/>
    </cofactor>
</comment>
<dbReference type="EMBL" id="DVHB01000090">
    <property type="protein sequence ID" value="HIR39776.1"/>
    <property type="molecule type" value="Genomic_DNA"/>
</dbReference>
<keyword evidence="6 10" id="KW-0819">tRNA processing</keyword>
<dbReference type="NCBIfam" id="TIGR00137">
    <property type="entry name" value="gid_trmFO"/>
    <property type="match status" value="1"/>
</dbReference>
<dbReference type="PANTHER" id="PTHR11806">
    <property type="entry name" value="GLUCOSE INHIBITED DIVISION PROTEIN A"/>
    <property type="match status" value="1"/>
</dbReference>
<evidence type="ECO:0000256" key="5">
    <source>
        <dbReference type="ARBA" id="ARBA00022679"/>
    </source>
</evidence>
<gene>
    <name evidence="10 12" type="primary">trmFO</name>
    <name evidence="12" type="ORF">IAB90_05275</name>
</gene>
<keyword evidence="9 10" id="KW-0520">NAD</keyword>
<dbReference type="InterPro" id="IPR036188">
    <property type="entry name" value="FAD/NAD-bd_sf"/>
</dbReference>
<comment type="caution">
    <text evidence="12">The sequence shown here is derived from an EMBL/GenBank/DDBJ whole genome shotgun (WGS) entry which is preliminary data.</text>
</comment>
<name>A0A9D1AIG6_9FIRM</name>
<dbReference type="AlphaFoldDB" id="A0A9D1AIG6"/>
<evidence type="ECO:0000256" key="10">
    <source>
        <dbReference type="HAMAP-Rule" id="MF_01037"/>
    </source>
</evidence>
<dbReference type="SUPFAM" id="SSF51905">
    <property type="entry name" value="FAD/NAD(P)-binding domain"/>
    <property type="match status" value="1"/>
</dbReference>
<keyword evidence="8 10" id="KW-0521">NADP</keyword>
<dbReference type="PANTHER" id="PTHR11806:SF2">
    <property type="entry name" value="METHYLENETETRAHYDROFOLATE--TRNA-(URACIL-5-)-METHYLTRANSFERASE TRMFO"/>
    <property type="match status" value="1"/>
</dbReference>
<dbReference type="GO" id="GO:0050660">
    <property type="term" value="F:flavin adenine dinucleotide binding"/>
    <property type="evidence" value="ECO:0007669"/>
    <property type="project" value="UniProtKB-UniRule"/>
</dbReference>